<reference evidence="2" key="2">
    <citation type="journal article" date="2020" name="Nat. Commun.">
        <title>Large-scale genome sequencing of mycorrhizal fungi provides insights into the early evolution of symbiotic traits.</title>
        <authorList>
            <person name="Miyauchi S."/>
            <person name="Kiss E."/>
            <person name="Kuo A."/>
            <person name="Drula E."/>
            <person name="Kohler A."/>
            <person name="Sanchez-Garcia M."/>
            <person name="Morin E."/>
            <person name="Andreopoulos B."/>
            <person name="Barry K.W."/>
            <person name="Bonito G."/>
            <person name="Buee M."/>
            <person name="Carver A."/>
            <person name="Chen C."/>
            <person name="Cichocki N."/>
            <person name="Clum A."/>
            <person name="Culley D."/>
            <person name="Crous P.W."/>
            <person name="Fauchery L."/>
            <person name="Girlanda M."/>
            <person name="Hayes R.D."/>
            <person name="Keri Z."/>
            <person name="LaButti K."/>
            <person name="Lipzen A."/>
            <person name="Lombard V."/>
            <person name="Magnuson J."/>
            <person name="Maillard F."/>
            <person name="Murat C."/>
            <person name="Nolan M."/>
            <person name="Ohm R.A."/>
            <person name="Pangilinan J."/>
            <person name="Pereira M.F."/>
            <person name="Perotto S."/>
            <person name="Peter M."/>
            <person name="Pfister S."/>
            <person name="Riley R."/>
            <person name="Sitrit Y."/>
            <person name="Stielow J.B."/>
            <person name="Szollosi G."/>
            <person name="Zifcakova L."/>
            <person name="Stursova M."/>
            <person name="Spatafora J.W."/>
            <person name="Tedersoo L."/>
            <person name="Vaario L.M."/>
            <person name="Yamada A."/>
            <person name="Yan M."/>
            <person name="Wang P."/>
            <person name="Xu J."/>
            <person name="Bruns T."/>
            <person name="Baldrian P."/>
            <person name="Vilgalys R."/>
            <person name="Dunand C."/>
            <person name="Henrissat B."/>
            <person name="Grigoriev I.V."/>
            <person name="Hibbett D."/>
            <person name="Nagy L.G."/>
            <person name="Martin F.M."/>
        </authorList>
    </citation>
    <scope>NUCLEOTIDE SEQUENCE</scope>
    <source>
        <strain evidence="2">BED1</strain>
    </source>
</reference>
<dbReference type="Proteomes" id="UP001194468">
    <property type="component" value="Unassembled WGS sequence"/>
</dbReference>
<feature type="domain" description="Aip3p/Bud6 N-terminal" evidence="1">
    <location>
        <begin position="2"/>
        <end position="108"/>
    </location>
</feature>
<evidence type="ECO:0000313" key="2">
    <source>
        <dbReference type="EMBL" id="KAF8449259.1"/>
    </source>
</evidence>
<evidence type="ECO:0000313" key="3">
    <source>
        <dbReference type="Proteomes" id="UP001194468"/>
    </source>
</evidence>
<sequence length="132" mass="14622">MIVHDLIQDMKALESALHRWSRGQATSKDVSDCYVQFGVEFNAVIHAFESYDIPTSDLHAIPTQLRSALEECLGESPSLNALDRYLPEIRRLLGDVLHGLRAKQPAWRNATTAAPVRAFSSGGPRLPPTPFP</sequence>
<keyword evidence="3" id="KW-1185">Reference proteome</keyword>
<name>A0AAD4C645_BOLED</name>
<reference evidence="2" key="1">
    <citation type="submission" date="2019-10" db="EMBL/GenBank/DDBJ databases">
        <authorList>
            <consortium name="DOE Joint Genome Institute"/>
            <person name="Kuo A."/>
            <person name="Miyauchi S."/>
            <person name="Kiss E."/>
            <person name="Drula E."/>
            <person name="Kohler A."/>
            <person name="Sanchez-Garcia M."/>
            <person name="Andreopoulos B."/>
            <person name="Barry K.W."/>
            <person name="Bonito G."/>
            <person name="Buee M."/>
            <person name="Carver A."/>
            <person name="Chen C."/>
            <person name="Cichocki N."/>
            <person name="Clum A."/>
            <person name="Culley D."/>
            <person name="Crous P.W."/>
            <person name="Fauchery L."/>
            <person name="Girlanda M."/>
            <person name="Hayes R."/>
            <person name="Keri Z."/>
            <person name="LaButti K."/>
            <person name="Lipzen A."/>
            <person name="Lombard V."/>
            <person name="Magnuson J."/>
            <person name="Maillard F."/>
            <person name="Morin E."/>
            <person name="Murat C."/>
            <person name="Nolan M."/>
            <person name="Ohm R."/>
            <person name="Pangilinan J."/>
            <person name="Pereira M."/>
            <person name="Perotto S."/>
            <person name="Peter M."/>
            <person name="Riley R."/>
            <person name="Sitrit Y."/>
            <person name="Stielow B."/>
            <person name="Szollosi G."/>
            <person name="Zifcakova L."/>
            <person name="Stursova M."/>
            <person name="Spatafora J.W."/>
            <person name="Tedersoo L."/>
            <person name="Vaario L.-M."/>
            <person name="Yamada A."/>
            <person name="Yan M."/>
            <person name="Wang P."/>
            <person name="Xu J."/>
            <person name="Bruns T."/>
            <person name="Baldrian P."/>
            <person name="Vilgalys R."/>
            <person name="Henrissat B."/>
            <person name="Grigoriev I.V."/>
            <person name="Hibbett D."/>
            <person name="Nagy L.G."/>
            <person name="Martin F.M."/>
        </authorList>
    </citation>
    <scope>NUCLEOTIDE SEQUENCE</scope>
    <source>
        <strain evidence="2">BED1</strain>
    </source>
</reference>
<dbReference type="EMBL" id="WHUW01000003">
    <property type="protein sequence ID" value="KAF8449259.1"/>
    <property type="molecule type" value="Genomic_DNA"/>
</dbReference>
<organism evidence="2 3">
    <name type="scientific">Boletus edulis BED1</name>
    <dbReference type="NCBI Taxonomy" id="1328754"/>
    <lineage>
        <taxon>Eukaryota</taxon>
        <taxon>Fungi</taxon>
        <taxon>Dikarya</taxon>
        <taxon>Basidiomycota</taxon>
        <taxon>Agaricomycotina</taxon>
        <taxon>Agaricomycetes</taxon>
        <taxon>Agaricomycetidae</taxon>
        <taxon>Boletales</taxon>
        <taxon>Boletineae</taxon>
        <taxon>Boletaceae</taxon>
        <taxon>Boletoideae</taxon>
        <taxon>Boletus</taxon>
    </lineage>
</organism>
<gene>
    <name evidence="2" type="ORF">L210DRAFT_945143</name>
</gene>
<proteinExistence type="predicted"/>
<dbReference type="InterPro" id="IPR056279">
    <property type="entry name" value="Aip3p_Bud6_N"/>
</dbReference>
<accession>A0AAD4C645</accession>
<dbReference type="Pfam" id="PF23153">
    <property type="entry name" value="Aip3p_Bud6_N"/>
    <property type="match status" value="1"/>
</dbReference>
<evidence type="ECO:0000259" key="1">
    <source>
        <dbReference type="Pfam" id="PF23153"/>
    </source>
</evidence>
<dbReference type="AlphaFoldDB" id="A0AAD4C645"/>
<comment type="caution">
    <text evidence="2">The sequence shown here is derived from an EMBL/GenBank/DDBJ whole genome shotgun (WGS) entry which is preliminary data.</text>
</comment>
<protein>
    <recommendedName>
        <fullName evidence="1">Aip3p/Bud6 N-terminal domain-containing protein</fullName>
    </recommendedName>
</protein>